<feature type="chain" id="PRO_5047036044" description="Lipoprotein" evidence="1">
    <location>
        <begin position="19"/>
        <end position="134"/>
    </location>
</feature>
<dbReference type="EMBL" id="VANI01000010">
    <property type="protein sequence ID" value="TLM77230.1"/>
    <property type="molecule type" value="Genomic_DNA"/>
</dbReference>
<comment type="caution">
    <text evidence="2">The sequence shown here is derived from an EMBL/GenBank/DDBJ whole genome shotgun (WGS) entry which is preliminary data.</text>
</comment>
<keyword evidence="3" id="KW-1185">Reference proteome</keyword>
<gene>
    <name evidence="2" type="ORF">FDY93_09825</name>
</gene>
<reference evidence="2 3" key="1">
    <citation type="submission" date="2019-05" db="EMBL/GenBank/DDBJ databases">
        <title>Microbulbifer harenosus sp. nov., an alginate-degrading bacterium isolated from coastal sand.</title>
        <authorList>
            <person name="Huang H."/>
            <person name="Mo K."/>
            <person name="Bao S."/>
        </authorList>
    </citation>
    <scope>NUCLEOTIDE SEQUENCE [LARGE SCALE GENOMIC DNA]</scope>
    <source>
        <strain evidence="2 3">HB161719</strain>
    </source>
</reference>
<feature type="signal peptide" evidence="1">
    <location>
        <begin position="1"/>
        <end position="18"/>
    </location>
</feature>
<evidence type="ECO:0000313" key="2">
    <source>
        <dbReference type="EMBL" id="TLM77230.1"/>
    </source>
</evidence>
<evidence type="ECO:0000313" key="3">
    <source>
        <dbReference type="Proteomes" id="UP000306791"/>
    </source>
</evidence>
<evidence type="ECO:0000256" key="1">
    <source>
        <dbReference type="SAM" id="SignalP"/>
    </source>
</evidence>
<dbReference type="RefSeq" id="WP_138235572.1">
    <property type="nucleotide sequence ID" value="NZ_CP185860.1"/>
</dbReference>
<accession>A0ABY2UHB5</accession>
<keyword evidence="1" id="KW-0732">Signal</keyword>
<organism evidence="2 3">
    <name type="scientific">Microbulbifer harenosus</name>
    <dbReference type="NCBI Taxonomy" id="2576840"/>
    <lineage>
        <taxon>Bacteria</taxon>
        <taxon>Pseudomonadati</taxon>
        <taxon>Pseudomonadota</taxon>
        <taxon>Gammaproteobacteria</taxon>
        <taxon>Cellvibrionales</taxon>
        <taxon>Microbulbiferaceae</taxon>
        <taxon>Microbulbifer</taxon>
    </lineage>
</organism>
<name>A0ABY2UHB5_9GAMM</name>
<proteinExistence type="predicted"/>
<dbReference type="Proteomes" id="UP000306791">
    <property type="component" value="Unassembled WGS sequence"/>
</dbReference>
<protein>
    <recommendedName>
        <fullName evidence="4">Lipoprotein</fullName>
    </recommendedName>
</protein>
<sequence>MDSRKGYLLPLVFLSACAANPAQQPLTATGTLVQENGKYFLLGEDNRYHLNRMPQLNYEKYLGYELLIQGEIPSYCHQAWQDSIVKVHGGAEMVDLNRVDWSDCLEANKVSLVTADGPRLVYDWEKIDLEDYYF</sequence>
<dbReference type="PROSITE" id="PS51257">
    <property type="entry name" value="PROKAR_LIPOPROTEIN"/>
    <property type="match status" value="1"/>
</dbReference>
<evidence type="ECO:0008006" key="4">
    <source>
        <dbReference type="Google" id="ProtNLM"/>
    </source>
</evidence>